<feature type="domain" description="Toxin SymE-like" evidence="1">
    <location>
        <begin position="16"/>
        <end position="65"/>
    </location>
</feature>
<evidence type="ECO:0000313" key="2">
    <source>
        <dbReference type="EMBL" id="MCU6665417.1"/>
    </source>
</evidence>
<organism evidence="2 3">
    <name type="scientific">Silvania hatchlandensis</name>
    <dbReference type="NCBI Taxonomy" id="2926469"/>
    <lineage>
        <taxon>Bacteria</taxon>
        <taxon>Pseudomonadati</taxon>
        <taxon>Pseudomonadota</taxon>
        <taxon>Gammaproteobacteria</taxon>
        <taxon>Enterobacterales</taxon>
        <taxon>Enterobacteriaceae</taxon>
        <taxon>Silvania</taxon>
    </lineage>
</organism>
<dbReference type="AlphaFoldDB" id="A0A9J6Q331"/>
<comment type="caution">
    <text evidence="2">The sequence shown here is derived from an EMBL/GenBank/DDBJ whole genome shotgun (WGS) entry which is preliminary data.</text>
</comment>
<evidence type="ECO:0000259" key="1">
    <source>
        <dbReference type="Pfam" id="PF08845"/>
    </source>
</evidence>
<accession>A0A9J6Q331</accession>
<dbReference type="GO" id="GO:0005737">
    <property type="term" value="C:cytoplasm"/>
    <property type="evidence" value="ECO:0007669"/>
    <property type="project" value="InterPro"/>
</dbReference>
<name>A0A9J6Q331_9ENTR</name>
<keyword evidence="3" id="KW-1185">Reference proteome</keyword>
<dbReference type="EMBL" id="JAMGZK010000050">
    <property type="protein sequence ID" value="MCU6665417.1"/>
    <property type="molecule type" value="Genomic_DNA"/>
</dbReference>
<dbReference type="RefSeq" id="WP_271282994.1">
    <property type="nucleotide sequence ID" value="NZ_JAMGZK010000050.1"/>
</dbReference>
<dbReference type="GO" id="GO:0003723">
    <property type="term" value="F:RNA binding"/>
    <property type="evidence" value="ECO:0007669"/>
    <property type="project" value="InterPro"/>
</dbReference>
<protein>
    <submittedName>
        <fullName evidence="2">SymE family type I addiction module toxin</fullName>
    </submittedName>
</protein>
<sequence>MADSHSTPDTTATGTERTLIVGYRPHGLDRSTPNLILSGKWLRAAGFDTGDKVTIKVMDGCIVVMAHNPHEKKLLDELKQAQQKLKGIEGALALAS</sequence>
<dbReference type="Proteomes" id="UP001063816">
    <property type="component" value="Unassembled WGS sequence"/>
</dbReference>
<dbReference type="Pfam" id="PF08845">
    <property type="entry name" value="SymE_toxin"/>
    <property type="match status" value="1"/>
</dbReference>
<gene>
    <name evidence="2" type="ORF">M8014_13815</name>
</gene>
<evidence type="ECO:0000313" key="3">
    <source>
        <dbReference type="Proteomes" id="UP001063816"/>
    </source>
</evidence>
<dbReference type="GO" id="GO:0016070">
    <property type="term" value="P:RNA metabolic process"/>
    <property type="evidence" value="ECO:0007669"/>
    <property type="project" value="InterPro"/>
</dbReference>
<dbReference type="GO" id="GO:0016788">
    <property type="term" value="F:hydrolase activity, acting on ester bonds"/>
    <property type="evidence" value="ECO:0007669"/>
    <property type="project" value="InterPro"/>
</dbReference>
<dbReference type="InterPro" id="IPR014944">
    <property type="entry name" value="Toxin_SymE-like"/>
</dbReference>
<proteinExistence type="predicted"/>
<reference evidence="2" key="1">
    <citation type="submission" date="2022-05" db="EMBL/GenBank/DDBJ databases">
        <title>Description of a novel species of Leclercia; Leclercia tamurae and the Proposal for a Novel Genus Silvania gen. nov. Containing Two Novel Species Silvania hatchlandensis sp. nov. and Silvania confinis sp. nov. Isolated from the Rhizosphere of Oak.</title>
        <authorList>
            <person name="Maddock D.W."/>
            <person name="Brady C.L."/>
            <person name="Denman S."/>
            <person name="Arnold D."/>
        </authorList>
    </citation>
    <scope>NUCLEOTIDE SEQUENCE</scope>
    <source>
        <strain evidence="2">H19S6</strain>
    </source>
</reference>